<accession>A0A517QJU4</accession>
<reference evidence="1 2" key="1">
    <citation type="submission" date="2019-02" db="EMBL/GenBank/DDBJ databases">
        <title>Deep-cultivation of Planctomycetes and their phenomic and genomic characterization uncovers novel biology.</title>
        <authorList>
            <person name="Wiegand S."/>
            <person name="Jogler M."/>
            <person name="Boedeker C."/>
            <person name="Pinto D."/>
            <person name="Vollmers J."/>
            <person name="Rivas-Marin E."/>
            <person name="Kohn T."/>
            <person name="Peeters S.H."/>
            <person name="Heuer A."/>
            <person name="Rast P."/>
            <person name="Oberbeckmann S."/>
            <person name="Bunk B."/>
            <person name="Jeske O."/>
            <person name="Meyerdierks A."/>
            <person name="Storesund J.E."/>
            <person name="Kallscheuer N."/>
            <person name="Luecker S."/>
            <person name="Lage O.M."/>
            <person name="Pohl T."/>
            <person name="Merkel B.J."/>
            <person name="Hornburger P."/>
            <person name="Mueller R.-W."/>
            <person name="Bruemmer F."/>
            <person name="Labrenz M."/>
            <person name="Spormann A.M."/>
            <person name="Op den Camp H."/>
            <person name="Overmann J."/>
            <person name="Amann R."/>
            <person name="Jetten M.S.M."/>
            <person name="Mascher T."/>
            <person name="Medema M.H."/>
            <person name="Devos D.P."/>
            <person name="Kaster A.-K."/>
            <person name="Ovreas L."/>
            <person name="Rohde M."/>
            <person name="Galperin M.Y."/>
            <person name="Jogler C."/>
        </authorList>
    </citation>
    <scope>NUCLEOTIDE SEQUENCE [LARGE SCALE GENOMIC DNA]</scope>
    <source>
        <strain evidence="1 2">Mal48</strain>
    </source>
</reference>
<dbReference type="AlphaFoldDB" id="A0A517QJU4"/>
<gene>
    <name evidence="1" type="ORF">Mal48_11450</name>
</gene>
<protein>
    <submittedName>
        <fullName evidence="1">Uncharacterized protein</fullName>
    </submittedName>
</protein>
<dbReference type="Proteomes" id="UP000315724">
    <property type="component" value="Chromosome"/>
</dbReference>
<evidence type="ECO:0000313" key="2">
    <source>
        <dbReference type="Proteomes" id="UP000315724"/>
    </source>
</evidence>
<dbReference type="KEGG" id="tpol:Mal48_11450"/>
<keyword evidence="2" id="KW-1185">Reference proteome</keyword>
<organism evidence="1 2">
    <name type="scientific">Thalassoglobus polymorphus</name>
    <dbReference type="NCBI Taxonomy" id="2527994"/>
    <lineage>
        <taxon>Bacteria</taxon>
        <taxon>Pseudomonadati</taxon>
        <taxon>Planctomycetota</taxon>
        <taxon>Planctomycetia</taxon>
        <taxon>Planctomycetales</taxon>
        <taxon>Planctomycetaceae</taxon>
        <taxon>Thalassoglobus</taxon>
    </lineage>
</organism>
<proteinExistence type="predicted"/>
<evidence type="ECO:0000313" key="1">
    <source>
        <dbReference type="EMBL" id="QDT31908.1"/>
    </source>
</evidence>
<dbReference type="EMBL" id="CP036267">
    <property type="protein sequence ID" value="QDT31908.1"/>
    <property type="molecule type" value="Genomic_DNA"/>
</dbReference>
<name>A0A517QJU4_9PLAN</name>
<sequence length="87" mass="9558">MYTRIKVLETTMTPGRDEVLAVIELEEGELHSTCNKYVRVDSNDVWCITSVSTSSPGLSLSRFLVALQPEGNSESKIHKGDCLEQGG</sequence>